<dbReference type="PIRSF" id="PIRSF004491">
    <property type="entry name" value="FAD_Synth"/>
    <property type="match status" value="1"/>
</dbReference>
<keyword evidence="6 14" id="KW-0548">Nucleotidyltransferase</keyword>
<dbReference type="UniPathway" id="UPA00276">
    <property type="reaction ID" value="UER00406"/>
</dbReference>
<evidence type="ECO:0000256" key="10">
    <source>
        <dbReference type="ARBA" id="ARBA00022840"/>
    </source>
</evidence>
<sequence length="315" mass="36070">MFLFRRSYTCIPAKAHVIAALGNFDGMHLGHQKLLRRAIELRDECSLKGQKAIALVISFAPHPISVISKENKQPFISTIPQKLQWASEIGVDFFNLIHFTSAFSEVSAKDFVNEILIKKARVKHLIIGADARVGFKGEGDAQFLKNELTKSGSVLEVLQFEMYQGQRISSGLLRILIEEGRIAEAWEMLGRPFQMEGKVLRGEQLGRRLGFPTLNLKPREQITPPRGVYITQTTLPNWELSFSITNIGVRPTFDGGELRVETYLMDYKGPTLYDKRIEVSFLKKLRDEERFSSIEALKEQMRKDEEKAREYFKCR</sequence>
<dbReference type="InterPro" id="IPR015864">
    <property type="entry name" value="FAD_synthase"/>
</dbReference>
<accession>A0A7X9FUK9</accession>
<dbReference type="GO" id="GO:0005524">
    <property type="term" value="F:ATP binding"/>
    <property type="evidence" value="ECO:0007669"/>
    <property type="project" value="UniProtKB-UniRule"/>
</dbReference>
<dbReference type="InterPro" id="IPR002606">
    <property type="entry name" value="Riboflavin_kinase_bac"/>
</dbReference>
<comment type="similarity">
    <text evidence="14">Belongs to the ribF family.</text>
</comment>
<keyword evidence="8 14" id="KW-0418">Kinase</keyword>
<dbReference type="SMART" id="SM00904">
    <property type="entry name" value="Flavokinase"/>
    <property type="match status" value="1"/>
</dbReference>
<evidence type="ECO:0000313" key="17">
    <source>
        <dbReference type="Proteomes" id="UP000524246"/>
    </source>
</evidence>
<comment type="pathway">
    <text evidence="1 14">Cofactor biosynthesis; FAD biosynthesis; FAD from FMN: step 1/1.</text>
</comment>
<dbReference type="GO" id="GO:0009398">
    <property type="term" value="P:FMN biosynthetic process"/>
    <property type="evidence" value="ECO:0007669"/>
    <property type="project" value="UniProtKB-UniRule"/>
</dbReference>
<dbReference type="Pfam" id="PF06574">
    <property type="entry name" value="FAD_syn"/>
    <property type="match status" value="1"/>
</dbReference>
<dbReference type="NCBIfam" id="TIGR00083">
    <property type="entry name" value="ribF"/>
    <property type="match status" value="1"/>
</dbReference>
<keyword evidence="3 14" id="KW-0285">Flavoprotein</keyword>
<proteinExistence type="inferred from homology"/>
<comment type="pathway">
    <text evidence="2 14">Cofactor biosynthesis; FMN biosynthesis; FMN from riboflavin (ATP route): step 1/1.</text>
</comment>
<dbReference type="InterPro" id="IPR014729">
    <property type="entry name" value="Rossmann-like_a/b/a_fold"/>
</dbReference>
<keyword evidence="10 14" id="KW-0067">ATP-binding</keyword>
<dbReference type="GO" id="GO:0006747">
    <property type="term" value="P:FAD biosynthetic process"/>
    <property type="evidence" value="ECO:0007669"/>
    <property type="project" value="UniProtKB-UniRule"/>
</dbReference>
<dbReference type="GO" id="GO:0008531">
    <property type="term" value="F:riboflavin kinase activity"/>
    <property type="evidence" value="ECO:0007669"/>
    <property type="project" value="UniProtKB-UniRule"/>
</dbReference>
<comment type="catalytic activity">
    <reaction evidence="13 14">
        <text>FMN + ATP + H(+) = FAD + diphosphate</text>
        <dbReference type="Rhea" id="RHEA:17237"/>
        <dbReference type="ChEBI" id="CHEBI:15378"/>
        <dbReference type="ChEBI" id="CHEBI:30616"/>
        <dbReference type="ChEBI" id="CHEBI:33019"/>
        <dbReference type="ChEBI" id="CHEBI:57692"/>
        <dbReference type="ChEBI" id="CHEBI:58210"/>
        <dbReference type="EC" id="2.7.7.2"/>
    </reaction>
</comment>
<organism evidence="16 17">
    <name type="scientific">SAR324 cluster bacterium</name>
    <dbReference type="NCBI Taxonomy" id="2024889"/>
    <lineage>
        <taxon>Bacteria</taxon>
        <taxon>Deltaproteobacteria</taxon>
        <taxon>SAR324 cluster</taxon>
    </lineage>
</organism>
<evidence type="ECO:0000256" key="12">
    <source>
        <dbReference type="ARBA" id="ARBA00047880"/>
    </source>
</evidence>
<keyword evidence="5 14" id="KW-0808">Transferase</keyword>
<evidence type="ECO:0000313" key="16">
    <source>
        <dbReference type="EMBL" id="NMC64158.1"/>
    </source>
</evidence>
<evidence type="ECO:0000256" key="4">
    <source>
        <dbReference type="ARBA" id="ARBA00022643"/>
    </source>
</evidence>
<comment type="caution">
    <text evidence="16">The sequence shown here is derived from an EMBL/GenBank/DDBJ whole genome shotgun (WGS) entry which is preliminary data.</text>
</comment>
<evidence type="ECO:0000256" key="13">
    <source>
        <dbReference type="ARBA" id="ARBA00049494"/>
    </source>
</evidence>
<dbReference type="Pfam" id="PF01687">
    <property type="entry name" value="Flavokinase"/>
    <property type="match status" value="1"/>
</dbReference>
<evidence type="ECO:0000256" key="9">
    <source>
        <dbReference type="ARBA" id="ARBA00022827"/>
    </source>
</evidence>
<dbReference type="GO" id="GO:0009231">
    <property type="term" value="P:riboflavin biosynthetic process"/>
    <property type="evidence" value="ECO:0007669"/>
    <property type="project" value="InterPro"/>
</dbReference>
<keyword evidence="4 14" id="KW-0288">FMN</keyword>
<keyword evidence="11" id="KW-0511">Multifunctional enzyme</keyword>
<dbReference type="Gene3D" id="2.40.30.30">
    <property type="entry name" value="Riboflavin kinase-like"/>
    <property type="match status" value="1"/>
</dbReference>
<dbReference type="GO" id="GO:0003919">
    <property type="term" value="F:FMN adenylyltransferase activity"/>
    <property type="evidence" value="ECO:0007669"/>
    <property type="project" value="UniProtKB-UniRule"/>
</dbReference>
<feature type="domain" description="Riboflavin kinase" evidence="15">
    <location>
        <begin position="188"/>
        <end position="313"/>
    </location>
</feature>
<evidence type="ECO:0000256" key="3">
    <source>
        <dbReference type="ARBA" id="ARBA00022630"/>
    </source>
</evidence>
<dbReference type="AlphaFoldDB" id="A0A7X9FUK9"/>
<reference evidence="16 17" key="1">
    <citation type="journal article" date="2020" name="Biotechnol. Biofuels">
        <title>New insights from the biogas microbiome by comprehensive genome-resolved metagenomics of nearly 1600 species originating from multiple anaerobic digesters.</title>
        <authorList>
            <person name="Campanaro S."/>
            <person name="Treu L."/>
            <person name="Rodriguez-R L.M."/>
            <person name="Kovalovszki A."/>
            <person name="Ziels R.M."/>
            <person name="Maus I."/>
            <person name="Zhu X."/>
            <person name="Kougias P.G."/>
            <person name="Basile A."/>
            <person name="Luo G."/>
            <person name="Schluter A."/>
            <person name="Konstantinidis K.T."/>
            <person name="Angelidaki I."/>
        </authorList>
    </citation>
    <scope>NUCLEOTIDE SEQUENCE [LARGE SCALE GENOMIC DNA]</scope>
    <source>
        <strain evidence="16">AS27yjCOA_65</strain>
    </source>
</reference>
<evidence type="ECO:0000256" key="2">
    <source>
        <dbReference type="ARBA" id="ARBA00005201"/>
    </source>
</evidence>
<dbReference type="Proteomes" id="UP000524246">
    <property type="component" value="Unassembled WGS sequence"/>
</dbReference>
<dbReference type="InterPro" id="IPR015865">
    <property type="entry name" value="Riboflavin_kinase_bac/euk"/>
</dbReference>
<evidence type="ECO:0000256" key="1">
    <source>
        <dbReference type="ARBA" id="ARBA00004726"/>
    </source>
</evidence>
<dbReference type="EC" id="2.7.7.2" evidence="14"/>
<keyword evidence="9 14" id="KW-0274">FAD</keyword>
<dbReference type="Gene3D" id="3.40.50.620">
    <property type="entry name" value="HUPs"/>
    <property type="match status" value="1"/>
</dbReference>
<dbReference type="SUPFAM" id="SSF52374">
    <property type="entry name" value="Nucleotidylyl transferase"/>
    <property type="match status" value="1"/>
</dbReference>
<name>A0A7X9FUK9_9DELT</name>
<keyword evidence="7 14" id="KW-0547">Nucleotide-binding</keyword>
<evidence type="ECO:0000256" key="11">
    <source>
        <dbReference type="ARBA" id="ARBA00023268"/>
    </source>
</evidence>
<dbReference type="NCBIfam" id="NF004162">
    <property type="entry name" value="PRK05627.1-5"/>
    <property type="match status" value="1"/>
</dbReference>
<evidence type="ECO:0000256" key="7">
    <source>
        <dbReference type="ARBA" id="ARBA00022741"/>
    </source>
</evidence>
<gene>
    <name evidence="16" type="ORF">GYA55_13420</name>
</gene>
<dbReference type="UniPathway" id="UPA00277">
    <property type="reaction ID" value="UER00407"/>
</dbReference>
<dbReference type="InterPro" id="IPR023465">
    <property type="entry name" value="Riboflavin_kinase_dom_sf"/>
</dbReference>
<dbReference type="SUPFAM" id="SSF82114">
    <property type="entry name" value="Riboflavin kinase-like"/>
    <property type="match status" value="1"/>
</dbReference>
<dbReference type="PANTHER" id="PTHR22749">
    <property type="entry name" value="RIBOFLAVIN KINASE/FMN ADENYLYLTRANSFERASE"/>
    <property type="match status" value="1"/>
</dbReference>
<comment type="catalytic activity">
    <reaction evidence="12 14">
        <text>riboflavin + ATP = FMN + ADP + H(+)</text>
        <dbReference type="Rhea" id="RHEA:14357"/>
        <dbReference type="ChEBI" id="CHEBI:15378"/>
        <dbReference type="ChEBI" id="CHEBI:30616"/>
        <dbReference type="ChEBI" id="CHEBI:57986"/>
        <dbReference type="ChEBI" id="CHEBI:58210"/>
        <dbReference type="ChEBI" id="CHEBI:456216"/>
        <dbReference type="EC" id="2.7.1.26"/>
    </reaction>
</comment>
<dbReference type="EC" id="2.7.1.26" evidence="14"/>
<protein>
    <recommendedName>
        <fullName evidence="14">Riboflavin biosynthesis protein</fullName>
    </recommendedName>
    <domain>
        <recommendedName>
            <fullName evidence="14">Riboflavin kinase</fullName>
            <ecNumber evidence="14">2.7.1.26</ecNumber>
        </recommendedName>
        <alternativeName>
            <fullName evidence="14">Flavokinase</fullName>
        </alternativeName>
    </domain>
    <domain>
        <recommendedName>
            <fullName evidence="14">FMN adenylyltransferase</fullName>
            <ecNumber evidence="14">2.7.7.2</ecNumber>
        </recommendedName>
        <alternativeName>
            <fullName evidence="14">FAD pyrophosphorylase</fullName>
        </alternativeName>
        <alternativeName>
            <fullName evidence="14">FAD synthase</fullName>
        </alternativeName>
    </domain>
</protein>
<dbReference type="CDD" id="cd02064">
    <property type="entry name" value="FAD_synthetase_N"/>
    <property type="match status" value="1"/>
</dbReference>
<evidence type="ECO:0000256" key="14">
    <source>
        <dbReference type="PIRNR" id="PIRNR004491"/>
    </source>
</evidence>
<evidence type="ECO:0000256" key="8">
    <source>
        <dbReference type="ARBA" id="ARBA00022777"/>
    </source>
</evidence>
<dbReference type="PANTHER" id="PTHR22749:SF6">
    <property type="entry name" value="RIBOFLAVIN KINASE"/>
    <property type="match status" value="1"/>
</dbReference>
<evidence type="ECO:0000256" key="6">
    <source>
        <dbReference type="ARBA" id="ARBA00022695"/>
    </source>
</evidence>
<evidence type="ECO:0000259" key="15">
    <source>
        <dbReference type="SMART" id="SM00904"/>
    </source>
</evidence>
<evidence type="ECO:0000256" key="5">
    <source>
        <dbReference type="ARBA" id="ARBA00022679"/>
    </source>
</evidence>
<dbReference type="InterPro" id="IPR023468">
    <property type="entry name" value="Riboflavin_kinase"/>
</dbReference>
<dbReference type="EMBL" id="JAAZON010000612">
    <property type="protein sequence ID" value="NMC64158.1"/>
    <property type="molecule type" value="Genomic_DNA"/>
</dbReference>